<proteinExistence type="inferred from homology"/>
<dbReference type="InterPro" id="IPR017508">
    <property type="entry name" value="HipA_N1"/>
</dbReference>
<dbReference type="RefSeq" id="WP_073186996.1">
    <property type="nucleotide sequence ID" value="NZ_FQZG01000024.1"/>
</dbReference>
<dbReference type="STRING" id="1123357.SAMN02745244_01601"/>
<dbReference type="OrthoDB" id="3182374at2"/>
<dbReference type="Pfam" id="PF13657">
    <property type="entry name" value="Couple_hipA"/>
    <property type="match status" value="1"/>
</dbReference>
<sequence>MTVDHIEVHIDLEGEPHSMGTVEIHDRRGRTVRSEFTYDRTYLGSPGVPALDPNTPLDAASQVGAHVPRGLADAGPDGWGRRLILRAHRGHAPSGAEQLLAVDDLTRIGALRLRGAPSGPFLATSHEIPNLVTLEELAEAANAVEEDADDLAAVRVLVDAGTASLGGVRPKASVRDGDRLMIAKFPSTRDRADGIDVVAWEKLCLDLATAAGITVPANRLASVGSSHALLVDRFDRSVSGRIPYLSAFAITDALDAASGDYLDIAEALADLDVQDLAATLRELWRRVAFSIAMRNTDDHLKNHGVLWSRSGWHLSPAFDITPNPVGGARRATTIDGEDRPAAEPQALVELAREFGIPDPEWRSILADVLGAASTWSAHARSLGIDDREVRLLQRPLAEAQGHLADLP</sequence>
<protein>
    <submittedName>
        <fullName evidence="6">Serine/threonine-protein kinase HipA</fullName>
    </submittedName>
</protein>
<reference evidence="6 7" key="1">
    <citation type="submission" date="2016-11" db="EMBL/GenBank/DDBJ databases">
        <authorList>
            <person name="Jaros S."/>
            <person name="Januszkiewicz K."/>
            <person name="Wedrychowicz H."/>
        </authorList>
    </citation>
    <scope>NUCLEOTIDE SEQUENCE [LARGE SCALE GENOMIC DNA]</scope>
    <source>
        <strain evidence="6 7">DSM 12906</strain>
    </source>
</reference>
<accession>A0A1M6G3H8</accession>
<dbReference type="EMBL" id="FQZG01000024">
    <property type="protein sequence ID" value="SHJ04521.1"/>
    <property type="molecule type" value="Genomic_DNA"/>
</dbReference>
<evidence type="ECO:0000259" key="4">
    <source>
        <dbReference type="Pfam" id="PF07804"/>
    </source>
</evidence>
<feature type="domain" description="HipA-like C-terminal" evidence="4">
    <location>
        <begin position="164"/>
        <end position="372"/>
    </location>
</feature>
<keyword evidence="3 6" id="KW-0418">Kinase</keyword>
<gene>
    <name evidence="6" type="ORF">SAMN02745244_01601</name>
</gene>
<dbReference type="GO" id="GO:0005829">
    <property type="term" value="C:cytosol"/>
    <property type="evidence" value="ECO:0007669"/>
    <property type="project" value="TreeGrafter"/>
</dbReference>
<dbReference type="Proteomes" id="UP000184512">
    <property type="component" value="Unassembled WGS sequence"/>
</dbReference>
<evidence type="ECO:0000313" key="7">
    <source>
        <dbReference type="Proteomes" id="UP000184512"/>
    </source>
</evidence>
<dbReference type="PANTHER" id="PTHR37419">
    <property type="entry name" value="SERINE/THREONINE-PROTEIN KINASE TOXIN HIPA"/>
    <property type="match status" value="1"/>
</dbReference>
<keyword evidence="2" id="KW-0808">Transferase</keyword>
<evidence type="ECO:0000256" key="2">
    <source>
        <dbReference type="ARBA" id="ARBA00022679"/>
    </source>
</evidence>
<dbReference type="Pfam" id="PF07804">
    <property type="entry name" value="HipA_C"/>
    <property type="match status" value="1"/>
</dbReference>
<dbReference type="AlphaFoldDB" id="A0A1M6G3H8"/>
<evidence type="ECO:0000256" key="1">
    <source>
        <dbReference type="ARBA" id="ARBA00010164"/>
    </source>
</evidence>
<evidence type="ECO:0000256" key="3">
    <source>
        <dbReference type="ARBA" id="ARBA00022777"/>
    </source>
</evidence>
<dbReference type="GO" id="GO:0004674">
    <property type="term" value="F:protein serine/threonine kinase activity"/>
    <property type="evidence" value="ECO:0007669"/>
    <property type="project" value="TreeGrafter"/>
</dbReference>
<dbReference type="InterPro" id="IPR012893">
    <property type="entry name" value="HipA-like_C"/>
</dbReference>
<organism evidence="6 7">
    <name type="scientific">Tessaracoccus bendigoensis DSM 12906</name>
    <dbReference type="NCBI Taxonomy" id="1123357"/>
    <lineage>
        <taxon>Bacteria</taxon>
        <taxon>Bacillati</taxon>
        <taxon>Actinomycetota</taxon>
        <taxon>Actinomycetes</taxon>
        <taxon>Propionibacteriales</taxon>
        <taxon>Propionibacteriaceae</taxon>
        <taxon>Tessaracoccus</taxon>
    </lineage>
</organism>
<dbReference type="InterPro" id="IPR052028">
    <property type="entry name" value="HipA_Ser/Thr_kinase"/>
</dbReference>
<evidence type="ECO:0000259" key="5">
    <source>
        <dbReference type="Pfam" id="PF13657"/>
    </source>
</evidence>
<name>A0A1M6G3H8_9ACTN</name>
<feature type="domain" description="HipA N-terminal subdomain 1" evidence="5">
    <location>
        <begin position="27"/>
        <end position="112"/>
    </location>
</feature>
<keyword evidence="7" id="KW-1185">Reference proteome</keyword>
<evidence type="ECO:0000313" key="6">
    <source>
        <dbReference type="EMBL" id="SHJ04521.1"/>
    </source>
</evidence>
<comment type="similarity">
    <text evidence="1">Belongs to the HipA Ser/Thr kinase family.</text>
</comment>
<dbReference type="PANTHER" id="PTHR37419:SF8">
    <property type="entry name" value="TOXIN YJJJ"/>
    <property type="match status" value="1"/>
</dbReference>